<feature type="domain" description="Trimeric autotransporter adhesin YadA-like stalk" evidence="1">
    <location>
        <begin position="348"/>
        <end position="377"/>
    </location>
</feature>
<evidence type="ECO:0000313" key="2">
    <source>
        <dbReference type="EMBL" id="STY71329.1"/>
    </source>
</evidence>
<dbReference type="RefSeq" id="WP_115151687.1">
    <property type="nucleotide sequence ID" value="NZ_UGPP01000001.1"/>
</dbReference>
<gene>
    <name evidence="2" type="ORF">NCTC10571_01485</name>
</gene>
<protein>
    <submittedName>
        <fullName evidence="2">Haemagglutinin</fullName>
    </submittedName>
</protein>
<feature type="domain" description="Trimeric autotransporter adhesin YadA-like stalk" evidence="1">
    <location>
        <begin position="272"/>
        <end position="306"/>
    </location>
</feature>
<dbReference type="Proteomes" id="UP000255234">
    <property type="component" value="Unassembled WGS sequence"/>
</dbReference>
<dbReference type="GO" id="GO:0019867">
    <property type="term" value="C:outer membrane"/>
    <property type="evidence" value="ECO:0007669"/>
    <property type="project" value="InterPro"/>
</dbReference>
<dbReference type="AlphaFoldDB" id="A0A378NUI0"/>
<reference evidence="2 3" key="1">
    <citation type="submission" date="2018-06" db="EMBL/GenBank/DDBJ databases">
        <authorList>
            <consortium name="Pathogen Informatics"/>
            <person name="Doyle S."/>
        </authorList>
    </citation>
    <scope>NUCLEOTIDE SEQUENCE [LARGE SCALE GENOMIC DNA]</scope>
    <source>
        <strain evidence="2 3">NCTC10571</strain>
    </source>
</reference>
<organism evidence="2 3">
    <name type="scientific">Megamonas hypermegale</name>
    <dbReference type="NCBI Taxonomy" id="158847"/>
    <lineage>
        <taxon>Bacteria</taxon>
        <taxon>Bacillati</taxon>
        <taxon>Bacillota</taxon>
        <taxon>Negativicutes</taxon>
        <taxon>Selenomonadales</taxon>
        <taxon>Selenomonadaceae</taxon>
        <taxon>Megamonas</taxon>
    </lineage>
</organism>
<dbReference type="SUPFAM" id="SSF101967">
    <property type="entry name" value="Adhesin YadA, collagen-binding domain"/>
    <property type="match status" value="2"/>
</dbReference>
<dbReference type="EMBL" id="UGPP01000001">
    <property type="protein sequence ID" value="STY71329.1"/>
    <property type="molecule type" value="Genomic_DNA"/>
</dbReference>
<evidence type="ECO:0000313" key="3">
    <source>
        <dbReference type="Proteomes" id="UP000255234"/>
    </source>
</evidence>
<dbReference type="InterPro" id="IPR008635">
    <property type="entry name" value="Coiled_stalk_dom"/>
</dbReference>
<evidence type="ECO:0000259" key="1">
    <source>
        <dbReference type="Pfam" id="PF05662"/>
    </source>
</evidence>
<dbReference type="Pfam" id="PF05662">
    <property type="entry name" value="YadA_stalk"/>
    <property type="match status" value="3"/>
</dbReference>
<name>A0A378NUI0_9FIRM</name>
<dbReference type="Gene3D" id="2.150.10.10">
    <property type="entry name" value="Serralysin-like metalloprotease, C-terminal"/>
    <property type="match status" value="3"/>
</dbReference>
<proteinExistence type="predicted"/>
<sequence>MTIYKPMLNQINGGAELRSDVDALQKSYDAAKVITTVSKEEEGNYNADELFKKIQSDITALDSKTESNLESFKNKVVKDIVKVEMTATYEVDHFTVTLPEEFDSLVPSADKGTPVAIYNLDNSAVIGEDGEQLTINLTNMTLSGTPSKIDPEGSAGLEEGEIAYKPIQETFKFKCFPVGTFSLFNIPDNYLLDNSEMQLVHYDKALHSIVADLAQDQSLIDKISGLVGEEAVASQINKVKAELVRTDEELKQRATAIEVYVKEAGLDANSKKVINVADGEIVSEGKNAVNGGQVYTVKTTLEAKDTELEQSITELEENVTTNHEALSGRVTKVEAYVKETGLNANSKKIVNVLDGDISESSTDAVNGKQLDTINKAYKAADAGLQASISSVQEDLEAKNSAMNDRVAIIEGFVTSGGINAGNKKVTNVLDGEIASENKDAVNGGQVYAIKTALEAKDAEIEGKLSAATVKVTLPVEHVQEFALNGEAMTEFVLEAKPNSYKVTMNVNGIVYEEGMGAFTVDRESENKLTWVAPDFELKQDVAKKVFVRFVENKESSIALTLG</sequence>
<feature type="domain" description="Trimeric autotransporter adhesin YadA-like stalk" evidence="1">
    <location>
        <begin position="424"/>
        <end position="455"/>
    </location>
</feature>
<dbReference type="InterPro" id="IPR011049">
    <property type="entry name" value="Serralysin-like_metalloprot_C"/>
</dbReference>
<accession>A0A378NUI0</accession>